<accession>A0ABR4PJS7</accession>
<organism evidence="1 2">
    <name type="scientific">Phlyctema vagabunda</name>
    <dbReference type="NCBI Taxonomy" id="108571"/>
    <lineage>
        <taxon>Eukaryota</taxon>
        <taxon>Fungi</taxon>
        <taxon>Dikarya</taxon>
        <taxon>Ascomycota</taxon>
        <taxon>Pezizomycotina</taxon>
        <taxon>Leotiomycetes</taxon>
        <taxon>Helotiales</taxon>
        <taxon>Dermateaceae</taxon>
        <taxon>Phlyctema</taxon>
    </lineage>
</organism>
<evidence type="ECO:0000313" key="1">
    <source>
        <dbReference type="EMBL" id="KAL3423585.1"/>
    </source>
</evidence>
<keyword evidence="2" id="KW-1185">Reference proteome</keyword>
<sequence length="46" mass="5561">MEKLCQEFACSSCWPRLTCHRLTFEDMAKMMSVWTIHDTANRIFYK</sequence>
<gene>
    <name evidence="1" type="ORF">PVAG01_05332</name>
</gene>
<evidence type="ECO:0000313" key="2">
    <source>
        <dbReference type="Proteomes" id="UP001629113"/>
    </source>
</evidence>
<protein>
    <submittedName>
        <fullName evidence="1">Uncharacterized protein</fullName>
    </submittedName>
</protein>
<name>A0ABR4PJS7_9HELO</name>
<dbReference type="EMBL" id="JBFCZG010000004">
    <property type="protein sequence ID" value="KAL3423585.1"/>
    <property type="molecule type" value="Genomic_DNA"/>
</dbReference>
<reference evidence="1 2" key="1">
    <citation type="submission" date="2024-06" db="EMBL/GenBank/DDBJ databases">
        <title>Complete genome of Phlyctema vagabunda strain 19-DSS-EL-015.</title>
        <authorList>
            <person name="Fiorenzani C."/>
        </authorList>
    </citation>
    <scope>NUCLEOTIDE SEQUENCE [LARGE SCALE GENOMIC DNA]</scope>
    <source>
        <strain evidence="1 2">19-DSS-EL-015</strain>
    </source>
</reference>
<dbReference type="Proteomes" id="UP001629113">
    <property type="component" value="Unassembled WGS sequence"/>
</dbReference>
<comment type="caution">
    <text evidence="1">The sequence shown here is derived from an EMBL/GenBank/DDBJ whole genome shotgun (WGS) entry which is preliminary data.</text>
</comment>
<proteinExistence type="predicted"/>